<evidence type="ECO:0000259" key="1">
    <source>
        <dbReference type="PROSITE" id="PS50878"/>
    </source>
</evidence>
<proteinExistence type="predicted"/>
<dbReference type="Pfam" id="PF17919">
    <property type="entry name" value="RT_RNaseH_2"/>
    <property type="match status" value="1"/>
</dbReference>
<dbReference type="InterPro" id="IPR043128">
    <property type="entry name" value="Rev_trsase/Diguanyl_cyclase"/>
</dbReference>
<dbReference type="Gene3D" id="3.10.10.10">
    <property type="entry name" value="HIV Type 1 Reverse Transcriptase, subunit A, domain 1"/>
    <property type="match status" value="2"/>
</dbReference>
<dbReference type="GO" id="GO:0015074">
    <property type="term" value="P:DNA integration"/>
    <property type="evidence" value="ECO:0007669"/>
    <property type="project" value="InterPro"/>
</dbReference>
<dbReference type="InterPro" id="IPR012337">
    <property type="entry name" value="RNaseH-like_sf"/>
</dbReference>
<dbReference type="GO" id="GO:0003676">
    <property type="term" value="F:nucleic acid binding"/>
    <property type="evidence" value="ECO:0007669"/>
    <property type="project" value="InterPro"/>
</dbReference>
<organism evidence="4">
    <name type="scientific">Vitis vinifera</name>
    <name type="common">Grape</name>
    <dbReference type="NCBI Taxonomy" id="29760"/>
    <lineage>
        <taxon>Eukaryota</taxon>
        <taxon>Viridiplantae</taxon>
        <taxon>Streptophyta</taxon>
        <taxon>Embryophyta</taxon>
        <taxon>Tracheophyta</taxon>
        <taxon>Spermatophyta</taxon>
        <taxon>Magnoliopsida</taxon>
        <taxon>eudicotyledons</taxon>
        <taxon>Gunneridae</taxon>
        <taxon>Pentapetalae</taxon>
        <taxon>rosids</taxon>
        <taxon>Vitales</taxon>
        <taxon>Vitaceae</taxon>
        <taxon>Viteae</taxon>
        <taxon>Vitis</taxon>
    </lineage>
</organism>
<dbReference type="Pfam" id="PF00078">
    <property type="entry name" value="RVT_1"/>
    <property type="match status" value="1"/>
</dbReference>
<dbReference type="InterPro" id="IPR041577">
    <property type="entry name" value="RT_RNaseH_2"/>
</dbReference>
<dbReference type="CDD" id="cd09279">
    <property type="entry name" value="RNase_HI_like"/>
    <property type="match status" value="1"/>
</dbReference>
<dbReference type="PROSITE" id="PS50994">
    <property type="entry name" value="INTEGRASE"/>
    <property type="match status" value="1"/>
</dbReference>
<dbReference type="InterPro" id="IPR002156">
    <property type="entry name" value="RNaseH_domain"/>
</dbReference>
<dbReference type="AlphaFoldDB" id="A5AKS6"/>
<dbReference type="Gene3D" id="1.10.340.70">
    <property type="match status" value="1"/>
</dbReference>
<dbReference type="InterPro" id="IPR036397">
    <property type="entry name" value="RNaseH_sf"/>
</dbReference>
<sequence length="901" mass="102555">MKGIHPSIASHRLNVFSTARPVRQKIRRFHPDRQKVIRNEIDKLLEAGFIREVAYPDYFPLPRIDQIVDSTAGQRMLSFLEAFFGYHQIPMSPVDKEKTAFITPYDLYCYKVMPFRLKNAGATYQRLMTKIFKPLIGHTVEVYIDDIVVKSKTREEHVLHLQEVFHLLRKYGMKLNPSKCAFGVSAGKFLGFMVNQRGIEVSPDQVKAVMETPPPRSKKELQRLTGKLVTLGRFIARFTDELRHFFLAIRKAGANGWTDNYQNAFEKIKHCFTQPPILSNPIPKEKLYIYLAVSEWAINAVLFRCHSPKEQKPIYYISRALADVETRYSKIELTALALWSAAQKLRPYFQAHPVVVLTDQPLRNILHKPDLTGRMLQWAIELSEFGIEFQPKLPNQHQESNEKEWWTLQVDGASRSSRSGVGLLLQSPTGEHLEQAIRLGFPASNNEAEYEAILSGLDLALALSVSKLRVYSDSQLVVRHVQKEYEAKDARMARYLTKVRDTLQRFTEWTIEKIKRTENGRADALAGIAASLPIKEAILLPVHVQTNPSVAETSTCNIIEASKADDQEWTNSITEYLRTGTLPGDPKQAHKVRVQAARFTIIGGHLYKRSFTGPYLRCLSHSEAQYVLAELHEGICGNHSGGRSLTHRAHSEGYYWPTMKKDATAYVKKCDKLGPLLAAPAQKKFLLVATDYFSKWVEAEAYASIKDKDVTKFVWKNIVCRFGIPQTIIADNGPQFDSIAFRNFCSELNIRNSYSTPRYPQSNGQAKATNKTLITALKKRLEQARGKWMEELLDVLWAYRTTPGRPIGNTLFTLAYGMDAVIPTEIGLPTIRTEATKQHDASAEKVFENTVEVGTRKFQANWEGPYIVTKSSKSGVYHLQKLDGTPLLRPWNVSNLKQYYQ</sequence>
<dbReference type="GO" id="GO:0004523">
    <property type="term" value="F:RNA-DNA hybrid ribonuclease activity"/>
    <property type="evidence" value="ECO:0007669"/>
    <property type="project" value="InterPro"/>
</dbReference>
<protein>
    <submittedName>
        <fullName evidence="4">Uncharacterized protein</fullName>
    </submittedName>
</protein>
<evidence type="ECO:0000259" key="2">
    <source>
        <dbReference type="PROSITE" id="PS50879"/>
    </source>
</evidence>
<dbReference type="InterPro" id="IPR001584">
    <property type="entry name" value="Integrase_cat-core"/>
</dbReference>
<dbReference type="CDD" id="cd01647">
    <property type="entry name" value="RT_LTR"/>
    <property type="match status" value="1"/>
</dbReference>
<dbReference type="Gene3D" id="3.30.420.10">
    <property type="entry name" value="Ribonuclease H-like superfamily/Ribonuclease H"/>
    <property type="match status" value="2"/>
</dbReference>
<dbReference type="PANTHER" id="PTHR48475:SF2">
    <property type="entry name" value="RIBONUCLEASE H"/>
    <property type="match status" value="1"/>
</dbReference>
<feature type="domain" description="RNase H type-1" evidence="2">
    <location>
        <begin position="402"/>
        <end position="531"/>
    </location>
</feature>
<accession>A5AKS6</accession>
<evidence type="ECO:0000313" key="4">
    <source>
        <dbReference type="EMBL" id="CAN71422.1"/>
    </source>
</evidence>
<feature type="domain" description="Integrase catalytic" evidence="3">
    <location>
        <begin position="660"/>
        <end position="831"/>
    </location>
</feature>
<dbReference type="PANTHER" id="PTHR48475">
    <property type="entry name" value="RIBONUCLEASE H"/>
    <property type="match status" value="1"/>
</dbReference>
<dbReference type="Pfam" id="PF13456">
    <property type="entry name" value="RVT_3"/>
    <property type="match status" value="1"/>
</dbReference>
<dbReference type="InterPro" id="IPR000477">
    <property type="entry name" value="RT_dom"/>
</dbReference>
<dbReference type="SUPFAM" id="SSF53098">
    <property type="entry name" value="Ribonuclease H-like"/>
    <property type="match status" value="2"/>
</dbReference>
<dbReference type="Pfam" id="PF00665">
    <property type="entry name" value="rve"/>
    <property type="match status" value="1"/>
</dbReference>
<dbReference type="Pfam" id="PF17921">
    <property type="entry name" value="Integrase_H2C2"/>
    <property type="match status" value="1"/>
</dbReference>
<feature type="domain" description="Reverse transcriptase" evidence="1">
    <location>
        <begin position="1"/>
        <end position="194"/>
    </location>
</feature>
<dbReference type="Gene3D" id="3.30.70.270">
    <property type="match status" value="2"/>
</dbReference>
<dbReference type="PROSITE" id="PS50879">
    <property type="entry name" value="RNASE_H_1"/>
    <property type="match status" value="1"/>
</dbReference>
<gene>
    <name evidence="4" type="ORF">VITISV_013240</name>
</gene>
<dbReference type="PROSITE" id="PS50878">
    <property type="entry name" value="RT_POL"/>
    <property type="match status" value="1"/>
</dbReference>
<dbReference type="InterPro" id="IPR041588">
    <property type="entry name" value="Integrase_H2C2"/>
</dbReference>
<dbReference type="EMBL" id="AM429015">
    <property type="protein sequence ID" value="CAN71422.1"/>
    <property type="molecule type" value="Genomic_DNA"/>
</dbReference>
<evidence type="ECO:0000259" key="3">
    <source>
        <dbReference type="PROSITE" id="PS50994"/>
    </source>
</evidence>
<dbReference type="InterPro" id="IPR043502">
    <property type="entry name" value="DNA/RNA_pol_sf"/>
</dbReference>
<reference evidence="4" key="1">
    <citation type="journal article" date="2007" name="PLoS ONE">
        <title>The first genome sequence of an elite grapevine cultivar (Pinot noir Vitis vinifera L.): coping with a highly heterozygous genome.</title>
        <authorList>
            <person name="Velasco R."/>
            <person name="Zharkikh A."/>
            <person name="Troggio M."/>
            <person name="Cartwright D.A."/>
            <person name="Cestaro A."/>
            <person name="Pruss D."/>
            <person name="Pindo M."/>
            <person name="FitzGerald L.M."/>
            <person name="Vezzulli S."/>
            <person name="Reid J."/>
            <person name="Malacarne G."/>
            <person name="Iliev D."/>
            <person name="Coppola G."/>
            <person name="Wardell B."/>
            <person name="Micheletti D."/>
            <person name="Macalma T."/>
            <person name="Facci M."/>
            <person name="Mitchell J.T."/>
            <person name="Perazzolli M."/>
            <person name="Eldredge G."/>
            <person name="Gatto P."/>
            <person name="Oyzerski R."/>
            <person name="Moretto M."/>
            <person name="Gutin N."/>
            <person name="Stefanini M."/>
            <person name="Chen Y."/>
            <person name="Segala C."/>
            <person name="Davenport C."/>
            <person name="Dematte L."/>
            <person name="Mraz A."/>
            <person name="Battilana J."/>
            <person name="Stormo K."/>
            <person name="Costa F."/>
            <person name="Tao Q."/>
            <person name="Si-Ammour A."/>
            <person name="Harkins T."/>
            <person name="Lackey A."/>
            <person name="Perbost C."/>
            <person name="Taillon B."/>
            <person name="Stella A."/>
            <person name="Solovyev V."/>
            <person name="Fawcett J.A."/>
            <person name="Sterck L."/>
            <person name="Vandepoele K."/>
            <person name="Grando S.M."/>
            <person name="Toppo S."/>
            <person name="Moser C."/>
            <person name="Lanchbury J."/>
            <person name="Bogden R."/>
            <person name="Skolnick M."/>
            <person name="Sgaramella V."/>
            <person name="Bhatnagar S.K."/>
            <person name="Fontana P."/>
            <person name="Gutin A."/>
            <person name="Van de Peer Y."/>
            <person name="Salamini F."/>
            <person name="Viola R."/>
        </authorList>
    </citation>
    <scope>NUCLEOTIDE SEQUENCE</scope>
</reference>
<dbReference type="SUPFAM" id="SSF56672">
    <property type="entry name" value="DNA/RNA polymerases"/>
    <property type="match status" value="1"/>
</dbReference>
<name>A5AKS6_VITVI</name>